<evidence type="ECO:0000256" key="8">
    <source>
        <dbReference type="ARBA" id="ARBA00023136"/>
    </source>
</evidence>
<evidence type="ECO:0000313" key="12">
    <source>
        <dbReference type="Proteomes" id="UP000015104"/>
    </source>
</evidence>
<feature type="transmembrane region" description="Helical" evidence="9">
    <location>
        <begin position="674"/>
        <end position="698"/>
    </location>
</feature>
<dbReference type="Pfam" id="PF19055">
    <property type="entry name" value="ABC2_membrane_7"/>
    <property type="match status" value="1"/>
</dbReference>
<evidence type="ECO:0000259" key="10">
    <source>
        <dbReference type="PROSITE" id="PS50893"/>
    </source>
</evidence>
<comment type="similarity">
    <text evidence="2">Belongs to the ABC transporter superfamily. ABCG family. Eye pigment precursor importer (TC 3.A.1.204) subfamily.</text>
</comment>
<feature type="transmembrane region" description="Helical" evidence="9">
    <location>
        <begin position="450"/>
        <end position="468"/>
    </location>
</feature>
<dbReference type="InterPro" id="IPR043926">
    <property type="entry name" value="ABCG_dom"/>
</dbReference>
<dbReference type="PANTHER" id="PTHR48041">
    <property type="entry name" value="ABC TRANSPORTER G FAMILY MEMBER 28"/>
    <property type="match status" value="1"/>
</dbReference>
<evidence type="ECO:0000256" key="5">
    <source>
        <dbReference type="ARBA" id="ARBA00022741"/>
    </source>
</evidence>
<name>T1KQF9_TETUR</name>
<reference evidence="11" key="2">
    <citation type="submission" date="2015-06" db="UniProtKB">
        <authorList>
            <consortium name="EnsemblMetazoa"/>
        </authorList>
    </citation>
    <scope>IDENTIFICATION</scope>
</reference>
<dbReference type="InterPro" id="IPR027417">
    <property type="entry name" value="P-loop_NTPase"/>
</dbReference>
<dbReference type="Proteomes" id="UP000015104">
    <property type="component" value="Unassembled WGS sequence"/>
</dbReference>
<reference evidence="12" key="1">
    <citation type="submission" date="2011-08" db="EMBL/GenBank/DDBJ databases">
        <authorList>
            <person name="Rombauts S."/>
        </authorList>
    </citation>
    <scope>NUCLEOTIDE SEQUENCE</scope>
    <source>
        <strain evidence="12">London</strain>
    </source>
</reference>
<keyword evidence="3" id="KW-0813">Transport</keyword>
<feature type="domain" description="ABC transporter" evidence="10">
    <location>
        <begin position="28"/>
        <end position="259"/>
    </location>
</feature>
<dbReference type="eggNOG" id="KOG0061">
    <property type="taxonomic scope" value="Eukaryota"/>
</dbReference>
<dbReference type="PANTHER" id="PTHR48041:SF78">
    <property type="entry name" value="ABC TRANSPORTER EXPRESSED IN TRACHEA, ISOFORM A"/>
    <property type="match status" value="1"/>
</dbReference>
<evidence type="ECO:0000256" key="3">
    <source>
        <dbReference type="ARBA" id="ARBA00022448"/>
    </source>
</evidence>
<dbReference type="GO" id="GO:0005524">
    <property type="term" value="F:ATP binding"/>
    <property type="evidence" value="ECO:0007669"/>
    <property type="project" value="UniProtKB-KW"/>
</dbReference>
<comment type="subcellular location">
    <subcellularLocation>
        <location evidence="1">Membrane</location>
        <topology evidence="1">Multi-pass membrane protein</topology>
    </subcellularLocation>
</comment>
<evidence type="ECO:0000256" key="9">
    <source>
        <dbReference type="SAM" id="Phobius"/>
    </source>
</evidence>
<keyword evidence="12" id="KW-1185">Reference proteome</keyword>
<feature type="transmembrane region" description="Helical" evidence="9">
    <location>
        <begin position="621"/>
        <end position="645"/>
    </location>
</feature>
<keyword evidence="4 9" id="KW-0812">Transmembrane</keyword>
<keyword evidence="7 9" id="KW-1133">Transmembrane helix</keyword>
<dbReference type="InterPro" id="IPR003439">
    <property type="entry name" value="ABC_transporter-like_ATP-bd"/>
</dbReference>
<dbReference type="InterPro" id="IPR013525">
    <property type="entry name" value="ABC2_TM"/>
</dbReference>
<evidence type="ECO:0000256" key="4">
    <source>
        <dbReference type="ARBA" id="ARBA00022692"/>
    </source>
</evidence>
<feature type="transmembrane region" description="Helical" evidence="9">
    <location>
        <begin position="489"/>
        <end position="514"/>
    </location>
</feature>
<dbReference type="PROSITE" id="PS00211">
    <property type="entry name" value="ABC_TRANSPORTER_1"/>
    <property type="match status" value="1"/>
</dbReference>
<dbReference type="AlphaFoldDB" id="T1KQF9"/>
<dbReference type="EnsemblMetazoa" id="tetur17g03970.1">
    <property type="protein sequence ID" value="tetur17g03970.1"/>
    <property type="gene ID" value="tetur17g03970"/>
</dbReference>
<dbReference type="GO" id="GO:0005886">
    <property type="term" value="C:plasma membrane"/>
    <property type="evidence" value="ECO:0007669"/>
    <property type="project" value="TreeGrafter"/>
</dbReference>
<sequence>MCPPPAVTCDENNHVAVVWRNLTVYKPMDLLDGFLVKSMSHKCRKAILRNISGVFRFHDLSAIMGPSGAGKTTLLQCLFGTWSGRYKGKIYRNPLANKASFITQKEEDHLFPCLSVIESIFYASRLKGAQNESKVVEELIDQLDLRNCRHTLVHSCSGGQRKRLVIAQELASEVKPKILFIDEPTSGLDSNVSFTVLTQLQKLCMAHGMAIIATIHQPSYKILKLFDQLYVLSRAGRCLYQGRPEVLRSYLSQFQVNCPNGHNPADVIIDAAEMLKVRLLEESSAKLIEFEMDSIDTSSMSEVEAMRENRNHLSLRHMMYLLRRSFLHGTCREPLWLFIRVGLHVFVALLLSMLYDGNIGVDNGCLRVNSAGYYYRPNCTEQVPLSRLREESNIDRNISYLFFNLLFLMFAALMPTVLTFPSEIKIFMNEHRNGWYSTASYYMAKTLTEFWIQLILPYLYSLFTYWTTSQIGLNSFIDAIPFTAGSSRFNNFVSISILASYIAQGVGFFIGAIFTTNFNISIFVATVIMLFNFLFSGFFVRSNSMGRAQFITYLSFIRFAFEAILLTIYGQNRCHPSEPGSLSGSRLTNNSAISSETTSDSEYNNVISVVMFKFELNDKDYSTHFTALALHLILWRLITFFILYFKVNPDINLRAPNLSCLSCLSPRKIFSAKCCLYFSTLVIVISLAFIIFSVYYLITE</sequence>
<evidence type="ECO:0000256" key="1">
    <source>
        <dbReference type="ARBA" id="ARBA00004141"/>
    </source>
</evidence>
<proteinExistence type="inferred from homology"/>
<dbReference type="SMART" id="SM00382">
    <property type="entry name" value="AAA"/>
    <property type="match status" value="1"/>
</dbReference>
<dbReference type="InterPro" id="IPR017871">
    <property type="entry name" value="ABC_transporter-like_CS"/>
</dbReference>
<keyword evidence="6" id="KW-0067">ATP-binding</keyword>
<dbReference type="Gene3D" id="3.40.50.300">
    <property type="entry name" value="P-loop containing nucleotide triphosphate hydrolases"/>
    <property type="match status" value="1"/>
</dbReference>
<organism evidence="11 12">
    <name type="scientific">Tetranychus urticae</name>
    <name type="common">Two-spotted spider mite</name>
    <dbReference type="NCBI Taxonomy" id="32264"/>
    <lineage>
        <taxon>Eukaryota</taxon>
        <taxon>Metazoa</taxon>
        <taxon>Ecdysozoa</taxon>
        <taxon>Arthropoda</taxon>
        <taxon>Chelicerata</taxon>
        <taxon>Arachnida</taxon>
        <taxon>Acari</taxon>
        <taxon>Acariformes</taxon>
        <taxon>Trombidiformes</taxon>
        <taxon>Prostigmata</taxon>
        <taxon>Eleutherengona</taxon>
        <taxon>Raphignathae</taxon>
        <taxon>Tetranychoidea</taxon>
        <taxon>Tetranychidae</taxon>
        <taxon>Tetranychus</taxon>
    </lineage>
</organism>
<keyword evidence="5" id="KW-0547">Nucleotide-binding</keyword>
<feature type="transmembrane region" description="Helical" evidence="9">
    <location>
        <begin position="335"/>
        <end position="355"/>
    </location>
</feature>
<keyword evidence="8 9" id="KW-0472">Membrane</keyword>
<dbReference type="PROSITE" id="PS50893">
    <property type="entry name" value="ABC_TRANSPORTER_2"/>
    <property type="match status" value="1"/>
</dbReference>
<dbReference type="Pfam" id="PF00005">
    <property type="entry name" value="ABC_tran"/>
    <property type="match status" value="1"/>
</dbReference>
<dbReference type="SUPFAM" id="SSF52540">
    <property type="entry name" value="P-loop containing nucleoside triphosphate hydrolases"/>
    <property type="match status" value="1"/>
</dbReference>
<evidence type="ECO:0000256" key="2">
    <source>
        <dbReference type="ARBA" id="ARBA00005814"/>
    </source>
</evidence>
<dbReference type="InterPro" id="IPR050352">
    <property type="entry name" value="ABCG_transporters"/>
</dbReference>
<accession>T1KQF9</accession>
<dbReference type="InterPro" id="IPR003593">
    <property type="entry name" value="AAA+_ATPase"/>
</dbReference>
<dbReference type="GO" id="GO:0140359">
    <property type="term" value="F:ABC-type transporter activity"/>
    <property type="evidence" value="ECO:0007669"/>
    <property type="project" value="InterPro"/>
</dbReference>
<feature type="transmembrane region" description="Helical" evidence="9">
    <location>
        <begin position="551"/>
        <end position="569"/>
    </location>
</feature>
<evidence type="ECO:0000256" key="6">
    <source>
        <dbReference type="ARBA" id="ARBA00022840"/>
    </source>
</evidence>
<protein>
    <recommendedName>
        <fullName evidence="10">ABC transporter domain-containing protein</fullName>
    </recommendedName>
</protein>
<evidence type="ECO:0000256" key="7">
    <source>
        <dbReference type="ARBA" id="ARBA00022989"/>
    </source>
</evidence>
<dbReference type="EMBL" id="CAEY01000349">
    <property type="status" value="NOT_ANNOTATED_CDS"/>
    <property type="molecule type" value="Genomic_DNA"/>
</dbReference>
<dbReference type="HOGENOM" id="CLU_000604_57_6_1"/>
<dbReference type="GO" id="GO:0016887">
    <property type="term" value="F:ATP hydrolysis activity"/>
    <property type="evidence" value="ECO:0007669"/>
    <property type="project" value="InterPro"/>
</dbReference>
<feature type="transmembrane region" description="Helical" evidence="9">
    <location>
        <begin position="520"/>
        <end position="539"/>
    </location>
</feature>
<evidence type="ECO:0000313" key="11">
    <source>
        <dbReference type="EnsemblMetazoa" id="tetur17g03970.1"/>
    </source>
</evidence>
<dbReference type="Pfam" id="PF01061">
    <property type="entry name" value="ABC2_membrane"/>
    <property type="match status" value="1"/>
</dbReference>
<feature type="transmembrane region" description="Helical" evidence="9">
    <location>
        <begin position="398"/>
        <end position="418"/>
    </location>
</feature>